<gene>
    <name evidence="4" type="ORF">TELCIR_23225</name>
</gene>
<dbReference type="Pfam" id="PF19019">
    <property type="entry name" value="Phlebo_G2_C"/>
    <property type="match status" value="1"/>
</dbReference>
<protein>
    <recommendedName>
        <fullName evidence="6">Phlebovirus glycoprotein G2 fusion domain-containing protein</fullName>
    </recommendedName>
</protein>
<keyword evidence="1" id="KW-1133">Transmembrane helix</keyword>
<dbReference type="Proteomes" id="UP000230423">
    <property type="component" value="Unassembled WGS sequence"/>
</dbReference>
<evidence type="ECO:0000313" key="5">
    <source>
        <dbReference type="Proteomes" id="UP000230423"/>
    </source>
</evidence>
<sequence length="704" mass="78520">MMSPAIAINNSTIISCSNGVVNVPPLKGWFELCIDNDCQSMNNTTRYVKYFLPISPTEKGAQVRLRTLSSNGVQEQQWLCERPKFCEHQYFLSKSLLGNPHCWPAGAIASSAVLIYIIIAVVMGTIWIAVKITNKLKSPKIAAEPERNKPEIPTAPVCSFELTPLPSTLLVLCTLICLMSTTGACQYGFMRHSADLVCNEKNQCHLEYSRELLFNRLQSELCIEILHGNRTVGSAKFTKKSIDFECSKATEFYTRPTKLSVYHAKRCATAGSCNKNKCETIKQNETVHELRHASKYPGYSGCMNSCGGIFCGCGLPLPSCWFYKIAHRPVSDRIFEIVQCPHWTTTVKLEIEVTIGNRTEKVERSFTPYMVNNIDNFNITVISIQRPLYSLENKRFAIAKDKSYLLPPNFQVAVACNTPTQALEEFSTCSNRIQCNCGNSPRNCQCPDDSFQKLCDNPQSTLPLKTPHANINVREGNIVATSNEEEMVLRIESKMLQDVVAELVINQECGFKISKLTGCYDCTLGAHFTAICKSPSKATVTVTCQSQQFLVTCGPSEEENEIILSFNHPIVNEQCNAHCSDRPTKFLLNGTLHYQLMKPQDVSVFEMKAHGVPLKHQWFSDISLPNIDPYLHTITSHWKLTLLALGTALGFATLTYLGGPIVCVYILSFANTILCAVTKGMWALFLYLIGRVRANHTNAETAIA</sequence>
<feature type="domain" description="Phlebovirus glycoprotein G2 C-terminal" evidence="3">
    <location>
        <begin position="508"/>
        <end position="592"/>
    </location>
</feature>
<dbReference type="InterPro" id="IPR009878">
    <property type="entry name" value="Phlebovirus_G2_fusion"/>
</dbReference>
<feature type="transmembrane region" description="Helical" evidence="1">
    <location>
        <begin position="640"/>
        <end position="658"/>
    </location>
</feature>
<dbReference type="AlphaFoldDB" id="A0A2G9TBP3"/>
<dbReference type="InterPro" id="IPR043603">
    <property type="entry name" value="Phlebo_G2_C"/>
</dbReference>
<evidence type="ECO:0000259" key="3">
    <source>
        <dbReference type="Pfam" id="PF19019"/>
    </source>
</evidence>
<keyword evidence="1" id="KW-0472">Membrane</keyword>
<dbReference type="OrthoDB" id="5870576at2759"/>
<organism evidence="4 5">
    <name type="scientific">Teladorsagia circumcincta</name>
    <name type="common">Brown stomach worm</name>
    <name type="synonym">Ostertagia circumcincta</name>
    <dbReference type="NCBI Taxonomy" id="45464"/>
    <lineage>
        <taxon>Eukaryota</taxon>
        <taxon>Metazoa</taxon>
        <taxon>Ecdysozoa</taxon>
        <taxon>Nematoda</taxon>
        <taxon>Chromadorea</taxon>
        <taxon>Rhabditida</taxon>
        <taxon>Rhabditina</taxon>
        <taxon>Rhabditomorpha</taxon>
        <taxon>Strongyloidea</taxon>
        <taxon>Trichostrongylidae</taxon>
        <taxon>Teladorsagia</taxon>
    </lineage>
</organism>
<evidence type="ECO:0000259" key="2">
    <source>
        <dbReference type="Pfam" id="PF07245"/>
    </source>
</evidence>
<dbReference type="Pfam" id="PF07245">
    <property type="entry name" value="Phlebovirus_G2"/>
    <property type="match status" value="1"/>
</dbReference>
<reference evidence="4 5" key="1">
    <citation type="submission" date="2015-09" db="EMBL/GenBank/DDBJ databases">
        <title>Draft genome of the parasitic nematode Teladorsagia circumcincta isolate WARC Sus (inbred).</title>
        <authorList>
            <person name="Mitreva M."/>
        </authorList>
    </citation>
    <scope>NUCLEOTIDE SEQUENCE [LARGE SCALE GENOMIC DNA]</scope>
    <source>
        <strain evidence="4 5">S</strain>
    </source>
</reference>
<proteinExistence type="predicted"/>
<dbReference type="Gene3D" id="2.60.40.3770">
    <property type="match status" value="1"/>
</dbReference>
<feature type="transmembrane region" description="Helical" evidence="1">
    <location>
        <begin position="103"/>
        <end position="130"/>
    </location>
</feature>
<evidence type="ECO:0000256" key="1">
    <source>
        <dbReference type="SAM" id="Phobius"/>
    </source>
</evidence>
<feature type="transmembrane region" description="Helical" evidence="1">
    <location>
        <begin position="664"/>
        <end position="689"/>
    </location>
</feature>
<name>A0A2G9TBP3_TELCI</name>
<accession>A0A2G9TBP3</accession>
<evidence type="ECO:0008006" key="6">
    <source>
        <dbReference type="Google" id="ProtNLM"/>
    </source>
</evidence>
<keyword evidence="1" id="KW-0812">Transmembrane</keyword>
<feature type="domain" description="Phlebovirus glycoprotein G2 fusion" evidence="2">
    <location>
        <begin position="185"/>
        <end position="487"/>
    </location>
</feature>
<keyword evidence="5" id="KW-1185">Reference proteome</keyword>
<evidence type="ECO:0000313" key="4">
    <source>
        <dbReference type="EMBL" id="PIO55389.1"/>
    </source>
</evidence>
<dbReference type="EMBL" id="KZ386432">
    <property type="protein sequence ID" value="PIO55389.1"/>
    <property type="molecule type" value="Genomic_DNA"/>
</dbReference>